<dbReference type="PANTHER" id="PTHR46273:SF14">
    <property type="entry name" value="G-PROTEIN COUPLED RECEPTOR DMSR-1"/>
    <property type="match status" value="1"/>
</dbReference>
<evidence type="ECO:0000313" key="2">
    <source>
        <dbReference type="EMBL" id="GMS93997.1"/>
    </source>
</evidence>
<keyword evidence="3" id="KW-1185">Reference proteome</keyword>
<evidence type="ECO:0000256" key="1">
    <source>
        <dbReference type="SAM" id="Phobius"/>
    </source>
</evidence>
<dbReference type="GO" id="GO:0005886">
    <property type="term" value="C:plasma membrane"/>
    <property type="evidence" value="ECO:0007669"/>
    <property type="project" value="TreeGrafter"/>
</dbReference>
<reference evidence="2" key="1">
    <citation type="submission" date="2023-10" db="EMBL/GenBank/DDBJ databases">
        <title>Genome assembly of Pristionchus species.</title>
        <authorList>
            <person name="Yoshida K."/>
            <person name="Sommer R.J."/>
        </authorList>
    </citation>
    <scope>NUCLEOTIDE SEQUENCE</scope>
    <source>
        <strain evidence="2">RS0144</strain>
    </source>
</reference>
<dbReference type="PANTHER" id="PTHR46273">
    <property type="entry name" value="MYOSUPPRESSIN RECEPTOR 1, ISOFORM B-RELATED"/>
    <property type="match status" value="1"/>
</dbReference>
<dbReference type="EMBL" id="BTSX01000004">
    <property type="protein sequence ID" value="GMS93997.1"/>
    <property type="molecule type" value="Genomic_DNA"/>
</dbReference>
<evidence type="ECO:0000313" key="3">
    <source>
        <dbReference type="Proteomes" id="UP001432027"/>
    </source>
</evidence>
<dbReference type="InterPro" id="IPR053219">
    <property type="entry name" value="GPCR_Dmsr-1"/>
</dbReference>
<keyword evidence="1" id="KW-0812">Transmembrane</keyword>
<gene>
    <name evidence="2" type="ORF">PENTCL1PPCAC_16172</name>
</gene>
<dbReference type="InterPro" id="IPR019427">
    <property type="entry name" value="7TM_GPCR_serpentine_rcpt_Srw"/>
</dbReference>
<proteinExistence type="predicted"/>
<name>A0AAV5TI76_9BILA</name>
<dbReference type="SUPFAM" id="SSF81321">
    <property type="entry name" value="Family A G protein-coupled receptor-like"/>
    <property type="match status" value="1"/>
</dbReference>
<sequence>FFLNQWVTGIFNNTLPSLLLVVLTFRLTLELFRVRREHLAVAGRSAKKNDESERAARLLIIVAIFTLLSELPEGIRTCDRFSKPF</sequence>
<keyword evidence="1" id="KW-0472">Membrane</keyword>
<dbReference type="Proteomes" id="UP001432027">
    <property type="component" value="Unassembled WGS sequence"/>
</dbReference>
<accession>A0AAV5TI76</accession>
<feature type="transmembrane region" description="Helical" evidence="1">
    <location>
        <begin position="15"/>
        <end position="34"/>
    </location>
</feature>
<keyword evidence="1" id="KW-1133">Transmembrane helix</keyword>
<protein>
    <recommendedName>
        <fullName evidence="4">G protein-coupled receptor</fullName>
    </recommendedName>
</protein>
<dbReference type="GO" id="GO:0008528">
    <property type="term" value="F:G protein-coupled peptide receptor activity"/>
    <property type="evidence" value="ECO:0007669"/>
    <property type="project" value="InterPro"/>
</dbReference>
<evidence type="ECO:0008006" key="4">
    <source>
        <dbReference type="Google" id="ProtNLM"/>
    </source>
</evidence>
<feature type="non-terminal residue" evidence="2">
    <location>
        <position position="1"/>
    </location>
</feature>
<organism evidence="2 3">
    <name type="scientific">Pristionchus entomophagus</name>
    <dbReference type="NCBI Taxonomy" id="358040"/>
    <lineage>
        <taxon>Eukaryota</taxon>
        <taxon>Metazoa</taxon>
        <taxon>Ecdysozoa</taxon>
        <taxon>Nematoda</taxon>
        <taxon>Chromadorea</taxon>
        <taxon>Rhabditida</taxon>
        <taxon>Rhabditina</taxon>
        <taxon>Diplogasteromorpha</taxon>
        <taxon>Diplogasteroidea</taxon>
        <taxon>Neodiplogasteridae</taxon>
        <taxon>Pristionchus</taxon>
    </lineage>
</organism>
<comment type="caution">
    <text evidence="2">The sequence shown here is derived from an EMBL/GenBank/DDBJ whole genome shotgun (WGS) entry which is preliminary data.</text>
</comment>
<dbReference type="Pfam" id="PF10324">
    <property type="entry name" value="7TM_GPCR_Srw"/>
    <property type="match status" value="1"/>
</dbReference>
<dbReference type="Gene3D" id="1.20.1070.10">
    <property type="entry name" value="Rhodopsin 7-helix transmembrane proteins"/>
    <property type="match status" value="1"/>
</dbReference>
<dbReference type="AlphaFoldDB" id="A0AAV5TI76"/>